<keyword evidence="7" id="KW-1185">Reference proteome</keyword>
<accession>A0A7K0CKZ5</accession>
<evidence type="ECO:0000259" key="4">
    <source>
        <dbReference type="PROSITE" id="PS50110"/>
    </source>
</evidence>
<dbReference type="GO" id="GO:0000156">
    <property type="term" value="F:phosphorelay response regulator activity"/>
    <property type="evidence" value="ECO:0007669"/>
    <property type="project" value="TreeGrafter"/>
</dbReference>
<reference evidence="6 7" key="1">
    <citation type="submission" date="2019-10" db="EMBL/GenBank/DDBJ databases">
        <title>Streptomyces smaragdinus sp. nov. and Streptomyces fabii sp. nov., isolated from the gut of fungus growing-termite Macrotermes natalensis.</title>
        <authorList>
            <person name="Schwitalla J."/>
            <person name="Benndorf R."/>
            <person name="Martin K."/>
            <person name="De Beer W."/>
            <person name="Kaster A.-K."/>
            <person name="Vollmers J."/>
            <person name="Poulsen M."/>
            <person name="Beemelmanns C."/>
        </authorList>
    </citation>
    <scope>NUCLEOTIDE SEQUENCE [LARGE SCALE GENOMIC DNA]</scope>
    <source>
        <strain evidence="6 7">RB5</strain>
    </source>
</reference>
<dbReference type="Gene3D" id="6.10.250.690">
    <property type="match status" value="1"/>
</dbReference>
<dbReference type="GO" id="GO:0005829">
    <property type="term" value="C:cytosol"/>
    <property type="evidence" value="ECO:0007669"/>
    <property type="project" value="TreeGrafter"/>
</dbReference>
<keyword evidence="1 3" id="KW-0238">DNA-binding</keyword>
<evidence type="ECO:0000256" key="1">
    <source>
        <dbReference type="ARBA" id="ARBA00023125"/>
    </source>
</evidence>
<dbReference type="Proteomes" id="UP000466345">
    <property type="component" value="Unassembled WGS sequence"/>
</dbReference>
<dbReference type="InterPro" id="IPR001789">
    <property type="entry name" value="Sig_transdc_resp-reg_receiver"/>
</dbReference>
<dbReference type="PANTHER" id="PTHR48111">
    <property type="entry name" value="REGULATOR OF RPOS"/>
    <property type="match status" value="1"/>
</dbReference>
<dbReference type="Gene3D" id="1.10.10.10">
    <property type="entry name" value="Winged helix-like DNA-binding domain superfamily/Winged helix DNA-binding domain"/>
    <property type="match status" value="1"/>
</dbReference>
<name>A0A7K0CKZ5_9ACTN</name>
<protein>
    <submittedName>
        <fullName evidence="6">Transcriptional regulatory protein QseB</fullName>
    </submittedName>
</protein>
<gene>
    <name evidence="6" type="primary">qseB</name>
    <name evidence="6" type="ORF">SRB5_42420</name>
</gene>
<proteinExistence type="predicted"/>
<dbReference type="Pfam" id="PF00486">
    <property type="entry name" value="Trans_reg_C"/>
    <property type="match status" value="1"/>
</dbReference>
<dbReference type="InterPro" id="IPR036388">
    <property type="entry name" value="WH-like_DNA-bd_sf"/>
</dbReference>
<dbReference type="Gene3D" id="3.40.50.2300">
    <property type="match status" value="1"/>
</dbReference>
<dbReference type="GO" id="GO:0032993">
    <property type="term" value="C:protein-DNA complex"/>
    <property type="evidence" value="ECO:0007669"/>
    <property type="project" value="TreeGrafter"/>
</dbReference>
<dbReference type="PROSITE" id="PS50110">
    <property type="entry name" value="RESPONSE_REGULATORY"/>
    <property type="match status" value="1"/>
</dbReference>
<dbReference type="SMART" id="SM00862">
    <property type="entry name" value="Trans_reg_C"/>
    <property type="match status" value="1"/>
</dbReference>
<evidence type="ECO:0000313" key="7">
    <source>
        <dbReference type="Proteomes" id="UP000466345"/>
    </source>
</evidence>
<comment type="caution">
    <text evidence="6">The sequence shown here is derived from an EMBL/GenBank/DDBJ whole genome shotgun (WGS) entry which is preliminary data.</text>
</comment>
<dbReference type="CDD" id="cd00383">
    <property type="entry name" value="trans_reg_C"/>
    <property type="match status" value="1"/>
</dbReference>
<dbReference type="EMBL" id="WEGJ01000018">
    <property type="protein sequence ID" value="MQY14081.1"/>
    <property type="molecule type" value="Genomic_DNA"/>
</dbReference>
<dbReference type="PROSITE" id="PS51755">
    <property type="entry name" value="OMPR_PHOB"/>
    <property type="match status" value="1"/>
</dbReference>
<dbReference type="InterPro" id="IPR001867">
    <property type="entry name" value="OmpR/PhoB-type_DNA-bd"/>
</dbReference>
<feature type="modified residue" description="4-aspartylphosphate" evidence="2">
    <location>
        <position position="51"/>
    </location>
</feature>
<dbReference type="SUPFAM" id="SSF52172">
    <property type="entry name" value="CheY-like"/>
    <property type="match status" value="1"/>
</dbReference>
<dbReference type="InterPro" id="IPR011006">
    <property type="entry name" value="CheY-like_superfamily"/>
</dbReference>
<keyword evidence="2" id="KW-0597">Phosphoprotein</keyword>
<dbReference type="RefSeq" id="WP_323378245.1">
    <property type="nucleotide sequence ID" value="NZ_WEGJ01000018.1"/>
</dbReference>
<evidence type="ECO:0000259" key="5">
    <source>
        <dbReference type="PROSITE" id="PS51755"/>
    </source>
</evidence>
<dbReference type="InterPro" id="IPR039420">
    <property type="entry name" value="WalR-like"/>
</dbReference>
<dbReference type="Pfam" id="PF00072">
    <property type="entry name" value="Response_reg"/>
    <property type="match status" value="1"/>
</dbReference>
<feature type="domain" description="OmpR/PhoB-type" evidence="5">
    <location>
        <begin position="124"/>
        <end position="219"/>
    </location>
</feature>
<dbReference type="AlphaFoldDB" id="A0A7K0CKZ5"/>
<evidence type="ECO:0000256" key="2">
    <source>
        <dbReference type="PROSITE-ProRule" id="PRU00169"/>
    </source>
</evidence>
<dbReference type="GO" id="GO:0000976">
    <property type="term" value="F:transcription cis-regulatory region binding"/>
    <property type="evidence" value="ECO:0007669"/>
    <property type="project" value="TreeGrafter"/>
</dbReference>
<evidence type="ECO:0000313" key="6">
    <source>
        <dbReference type="EMBL" id="MQY14081.1"/>
    </source>
</evidence>
<dbReference type="GO" id="GO:0006355">
    <property type="term" value="P:regulation of DNA-templated transcription"/>
    <property type="evidence" value="ECO:0007669"/>
    <property type="project" value="InterPro"/>
</dbReference>
<sequence>MRVLVVEDVRRLADDIAEGLRDQGMAVDVAYDGLTGAQKAAVSPYDVVVLDRDLPGVHGDVLCRQIAHAPDPALVLMLTAADSPGERVEGLRLGADDYLPKPFHFPELVLRIRALARRRPSARPRVLRAAGIELDPVQRTATRAGRPLRLSPKEFEVLAALLAAAPAPMSAELLLEKVWDENADPFTRTVSVTVGRLRRKLGLPEAIVTVSGAGYRIADC</sequence>
<evidence type="ECO:0000256" key="3">
    <source>
        <dbReference type="PROSITE-ProRule" id="PRU01091"/>
    </source>
</evidence>
<organism evidence="6 7">
    <name type="scientific">Streptomyces smaragdinus</name>
    <dbReference type="NCBI Taxonomy" id="2585196"/>
    <lineage>
        <taxon>Bacteria</taxon>
        <taxon>Bacillati</taxon>
        <taxon>Actinomycetota</taxon>
        <taxon>Actinomycetes</taxon>
        <taxon>Kitasatosporales</taxon>
        <taxon>Streptomycetaceae</taxon>
        <taxon>Streptomyces</taxon>
    </lineage>
</organism>
<feature type="domain" description="Response regulatory" evidence="4">
    <location>
        <begin position="2"/>
        <end position="116"/>
    </location>
</feature>
<dbReference type="PANTHER" id="PTHR48111:SF36">
    <property type="entry name" value="TRANSCRIPTIONAL REGULATORY PROTEIN CUTR"/>
    <property type="match status" value="1"/>
</dbReference>
<dbReference type="SMART" id="SM00448">
    <property type="entry name" value="REC"/>
    <property type="match status" value="1"/>
</dbReference>
<feature type="DNA-binding region" description="OmpR/PhoB-type" evidence="3">
    <location>
        <begin position="124"/>
        <end position="219"/>
    </location>
</feature>